<dbReference type="Proteomes" id="UP000054928">
    <property type="component" value="Unassembled WGS sequence"/>
</dbReference>
<dbReference type="EMBL" id="CCYD01002887">
    <property type="protein sequence ID" value="CEG48199.1"/>
    <property type="molecule type" value="Genomic_DNA"/>
</dbReference>
<proteinExistence type="predicted"/>
<organism evidence="1 2">
    <name type="scientific">Plasmopara halstedii</name>
    <name type="common">Downy mildew of sunflower</name>
    <dbReference type="NCBI Taxonomy" id="4781"/>
    <lineage>
        <taxon>Eukaryota</taxon>
        <taxon>Sar</taxon>
        <taxon>Stramenopiles</taxon>
        <taxon>Oomycota</taxon>
        <taxon>Peronosporomycetes</taxon>
        <taxon>Peronosporales</taxon>
        <taxon>Peronosporaceae</taxon>
        <taxon>Plasmopara</taxon>
    </lineage>
</organism>
<accession>A0A0P1B2E1</accession>
<reference evidence="2" key="1">
    <citation type="submission" date="2014-09" db="EMBL/GenBank/DDBJ databases">
        <authorList>
            <person name="Sharma Rahul"/>
            <person name="Thines Marco"/>
        </authorList>
    </citation>
    <scope>NUCLEOTIDE SEQUENCE [LARGE SCALE GENOMIC DNA]</scope>
</reference>
<protein>
    <submittedName>
        <fullName evidence="1">Uncharacterized protein</fullName>
    </submittedName>
</protein>
<dbReference type="RefSeq" id="XP_024584568.1">
    <property type="nucleotide sequence ID" value="XM_024719251.1"/>
</dbReference>
<dbReference type="AlphaFoldDB" id="A0A0P1B2E1"/>
<evidence type="ECO:0000313" key="1">
    <source>
        <dbReference type="EMBL" id="CEG48199.1"/>
    </source>
</evidence>
<evidence type="ECO:0000313" key="2">
    <source>
        <dbReference type="Proteomes" id="UP000054928"/>
    </source>
</evidence>
<dbReference type="GeneID" id="36400724"/>
<sequence>MQFRLIFIDTSRVAWSAAQQLIHAVEFRVQIRHDLTRNTLPAIYACTRA</sequence>
<keyword evidence="2" id="KW-1185">Reference proteome</keyword>
<name>A0A0P1B2E1_PLAHL</name>